<reference evidence="1" key="2">
    <citation type="submission" date="2021-08" db="EMBL/GenBank/DDBJ databases">
        <authorList>
            <person name="Dalcin Martins P."/>
        </authorList>
    </citation>
    <scope>NUCLEOTIDE SEQUENCE</scope>
    <source>
        <strain evidence="1">MAG_39</strain>
    </source>
</reference>
<dbReference type="EMBL" id="JAIOIV010000052">
    <property type="protein sequence ID" value="MBZ0155878.1"/>
    <property type="molecule type" value="Genomic_DNA"/>
</dbReference>
<name>A0A953J402_9BACT</name>
<proteinExistence type="predicted"/>
<gene>
    <name evidence="1" type="ORF">K8I29_06645</name>
</gene>
<dbReference type="AlphaFoldDB" id="A0A953J402"/>
<reference evidence="1" key="1">
    <citation type="journal article" date="2021" name="bioRxiv">
        <title>Unraveling nitrogen, sulfur and carbon metabolic pathways and microbial community transcriptional responses to substrate deprivation and toxicity stresses in a bioreactor mimicking anoxic brackish coastal sediment conditions.</title>
        <authorList>
            <person name="Martins P.D."/>
            <person name="Echeveste M.J."/>
            <person name="Arshad A."/>
            <person name="Kurth J."/>
            <person name="Ouboter H."/>
            <person name="Jetten M.S.M."/>
            <person name="Welte C.U."/>
        </authorList>
    </citation>
    <scope>NUCLEOTIDE SEQUENCE</scope>
    <source>
        <strain evidence="1">MAG_39</strain>
    </source>
</reference>
<sequence>MQRLDVSTECPSCGGPLDFKEGSNAVQCRYCGSNLLVTGRKQVLSYYVEPKTDEHRAAASVLTARESRGEGECRIAGMRLYFIPYYRLSGHDLRWERAMEDPGTESITPPAFARDSAYADAVGTDARHRSLLLPLAGGLLDIFFGGGSSSGTALPGVPSAGMLKEMESVLRARGDSPGNLFSGELQLAERYLEKNFLACSLSGMGIYSLGVRTSALALRLFHKETLSAKGRIVAADVSIEAALARGMKTELPEGLLYRAVIGRILSLVYFPFWVVEMECAGKRSLSLVDAVTRAVVASGLPLSLYEALDRTTAEAQHRTAGFRTLVCPNCGGDFPVKPDDVVFFCAACVRAWQIYGSDLREVPYRFAAVRVSVKEGEAVPYLPFWVLRTERDGGPRRFFVPAFRYRRLKTLSDIATALTRTQPDYSVSENTDPEIRSGISYGCYYDQEDAALMALFVREGMRAKQRAGTAEEKEEISFSAAELVWFPFLIKGPDLVDPFTGRALPKNALL</sequence>
<dbReference type="Proteomes" id="UP000705867">
    <property type="component" value="Unassembled WGS sequence"/>
</dbReference>
<comment type="caution">
    <text evidence="1">The sequence shown here is derived from an EMBL/GenBank/DDBJ whole genome shotgun (WGS) entry which is preliminary data.</text>
</comment>
<organism evidence="1 2">
    <name type="scientific">Candidatus Nitrobium versatile</name>
    <dbReference type="NCBI Taxonomy" id="2884831"/>
    <lineage>
        <taxon>Bacteria</taxon>
        <taxon>Pseudomonadati</taxon>
        <taxon>Nitrospirota</taxon>
        <taxon>Nitrospiria</taxon>
        <taxon>Nitrospirales</taxon>
        <taxon>Nitrospiraceae</taxon>
        <taxon>Candidatus Nitrobium</taxon>
    </lineage>
</organism>
<accession>A0A953J402</accession>
<dbReference type="Gene3D" id="2.20.28.30">
    <property type="entry name" value="RNA polymerase ii, chain L"/>
    <property type="match status" value="1"/>
</dbReference>
<evidence type="ECO:0000313" key="1">
    <source>
        <dbReference type="EMBL" id="MBZ0155878.1"/>
    </source>
</evidence>
<evidence type="ECO:0000313" key="2">
    <source>
        <dbReference type="Proteomes" id="UP000705867"/>
    </source>
</evidence>
<protein>
    <recommendedName>
        <fullName evidence="3">TFIIB-type zinc ribbon-containing protein</fullName>
    </recommendedName>
</protein>
<evidence type="ECO:0008006" key="3">
    <source>
        <dbReference type="Google" id="ProtNLM"/>
    </source>
</evidence>